<gene>
    <name evidence="7" type="ORF">FVW59_14100</name>
</gene>
<evidence type="ECO:0000256" key="6">
    <source>
        <dbReference type="SAM" id="Phobius"/>
    </source>
</evidence>
<keyword evidence="2" id="KW-1003">Cell membrane</keyword>
<dbReference type="OrthoDB" id="5785171at2"/>
<reference evidence="7 8" key="1">
    <citation type="submission" date="2019-08" db="EMBL/GenBank/DDBJ databases">
        <title>Parahaliea maris sp. nov., isolated from the surface seawater.</title>
        <authorList>
            <person name="Liu Y."/>
        </authorList>
    </citation>
    <scope>NUCLEOTIDE SEQUENCE [LARGE SCALE GENOMIC DNA]</scope>
    <source>
        <strain evidence="7 8">S2-26</strain>
    </source>
</reference>
<comment type="caution">
    <text evidence="7">The sequence shown here is derived from an EMBL/GenBank/DDBJ whole genome shotgun (WGS) entry which is preliminary data.</text>
</comment>
<evidence type="ECO:0000256" key="5">
    <source>
        <dbReference type="ARBA" id="ARBA00023136"/>
    </source>
</evidence>
<feature type="transmembrane region" description="Helical" evidence="6">
    <location>
        <begin position="46"/>
        <end position="67"/>
    </location>
</feature>
<feature type="transmembrane region" description="Helical" evidence="6">
    <location>
        <begin position="235"/>
        <end position="258"/>
    </location>
</feature>
<feature type="transmembrane region" description="Helical" evidence="6">
    <location>
        <begin position="264"/>
        <end position="289"/>
    </location>
</feature>
<proteinExistence type="predicted"/>
<keyword evidence="3 6" id="KW-0812">Transmembrane</keyword>
<dbReference type="InterPro" id="IPR002797">
    <property type="entry name" value="Polysacc_synth"/>
</dbReference>
<evidence type="ECO:0000256" key="1">
    <source>
        <dbReference type="ARBA" id="ARBA00004651"/>
    </source>
</evidence>
<dbReference type="PANTHER" id="PTHR30250:SF11">
    <property type="entry name" value="O-ANTIGEN TRANSPORTER-RELATED"/>
    <property type="match status" value="1"/>
</dbReference>
<protein>
    <submittedName>
        <fullName evidence="7">Flippase</fullName>
    </submittedName>
</protein>
<dbReference type="PANTHER" id="PTHR30250">
    <property type="entry name" value="PST FAMILY PREDICTED COLANIC ACID TRANSPORTER"/>
    <property type="match status" value="1"/>
</dbReference>
<organism evidence="7 8">
    <name type="scientific">Parahaliea aestuarii</name>
    <dbReference type="NCBI Taxonomy" id="1852021"/>
    <lineage>
        <taxon>Bacteria</taxon>
        <taxon>Pseudomonadati</taxon>
        <taxon>Pseudomonadota</taxon>
        <taxon>Gammaproteobacteria</taxon>
        <taxon>Cellvibrionales</taxon>
        <taxon>Halieaceae</taxon>
        <taxon>Parahaliea</taxon>
    </lineage>
</organism>
<dbReference type="Proteomes" id="UP000321933">
    <property type="component" value="Unassembled WGS sequence"/>
</dbReference>
<feature type="transmembrane region" description="Helical" evidence="6">
    <location>
        <begin position="380"/>
        <end position="395"/>
    </location>
</feature>
<dbReference type="Pfam" id="PF01943">
    <property type="entry name" value="Polysacc_synt"/>
    <property type="match status" value="1"/>
</dbReference>
<keyword evidence="8" id="KW-1185">Reference proteome</keyword>
<feature type="transmembrane region" description="Helical" evidence="6">
    <location>
        <begin position="196"/>
        <end position="215"/>
    </location>
</feature>
<dbReference type="GO" id="GO:0005886">
    <property type="term" value="C:plasma membrane"/>
    <property type="evidence" value="ECO:0007669"/>
    <property type="project" value="UniProtKB-SubCell"/>
</dbReference>
<accession>A0A5C8ZS32</accession>
<evidence type="ECO:0000256" key="2">
    <source>
        <dbReference type="ARBA" id="ARBA00022475"/>
    </source>
</evidence>
<feature type="transmembrane region" description="Helical" evidence="6">
    <location>
        <begin position="21"/>
        <end position="40"/>
    </location>
</feature>
<dbReference type="CDD" id="cd13128">
    <property type="entry name" value="MATE_Wzx_like"/>
    <property type="match status" value="1"/>
</dbReference>
<feature type="transmembrane region" description="Helical" evidence="6">
    <location>
        <begin position="401"/>
        <end position="421"/>
    </location>
</feature>
<keyword evidence="4 6" id="KW-1133">Transmembrane helix</keyword>
<sequence>MASLLQRIGNRDLLHRGAQAMVLKVLSSLCLLGFNLLVVHHYEPTLAGEFFLCITLVLVASQFIRFGMDNVLVKQVSVLRSSNDQQRLATLCSSALLITLIAGIALASLMYAAADWLAAALFSKPSMAPMLRLMALATPFYGVCLLLSYINQGLSRIGLHIASLNLGQVTLASLLLAGGVHLAGLPAGIELLAGSYVAGCALMMLYMLACTARQVQLGAANVRVDRVLPLVRESFPLFIVALTQLVMVWSSQLFLGAWASASDVAIYTIAQRVAMVTSFVLMAVNSVVAPRFAVHYHNGEMRQLEQLSRLSLRVMLLMATPLLVAMLLFPQPILSLFGSGYASAAPVLIILALGQFVNVVTGPVGYLLQMSGHYRQVRNNTALAALTAVGLNVMLTPQYGILGAAVAAAVALSVVNLLGLWQVRRLLGFRLAGAMRTA</sequence>
<keyword evidence="5 6" id="KW-0472">Membrane</keyword>
<feature type="transmembrane region" description="Helical" evidence="6">
    <location>
        <begin position="88"/>
        <end position="111"/>
    </location>
</feature>
<dbReference type="EMBL" id="VRYZ01000006">
    <property type="protein sequence ID" value="TXS90470.1"/>
    <property type="molecule type" value="Genomic_DNA"/>
</dbReference>
<feature type="transmembrane region" description="Helical" evidence="6">
    <location>
        <begin position="131"/>
        <end position="150"/>
    </location>
</feature>
<dbReference type="RefSeq" id="WP_148064996.1">
    <property type="nucleotide sequence ID" value="NZ_VRYZ01000006.1"/>
</dbReference>
<evidence type="ECO:0000256" key="3">
    <source>
        <dbReference type="ARBA" id="ARBA00022692"/>
    </source>
</evidence>
<feature type="transmembrane region" description="Helical" evidence="6">
    <location>
        <begin position="341"/>
        <end position="368"/>
    </location>
</feature>
<feature type="transmembrane region" description="Helical" evidence="6">
    <location>
        <begin position="162"/>
        <end position="184"/>
    </location>
</feature>
<evidence type="ECO:0000313" key="8">
    <source>
        <dbReference type="Proteomes" id="UP000321933"/>
    </source>
</evidence>
<dbReference type="InterPro" id="IPR050833">
    <property type="entry name" value="Poly_Biosynth_Transport"/>
</dbReference>
<comment type="subcellular location">
    <subcellularLocation>
        <location evidence="1">Cell membrane</location>
        <topology evidence="1">Multi-pass membrane protein</topology>
    </subcellularLocation>
</comment>
<dbReference type="AlphaFoldDB" id="A0A5C8ZS32"/>
<evidence type="ECO:0000256" key="4">
    <source>
        <dbReference type="ARBA" id="ARBA00022989"/>
    </source>
</evidence>
<feature type="transmembrane region" description="Helical" evidence="6">
    <location>
        <begin position="310"/>
        <end position="329"/>
    </location>
</feature>
<evidence type="ECO:0000313" key="7">
    <source>
        <dbReference type="EMBL" id="TXS90470.1"/>
    </source>
</evidence>
<name>A0A5C8ZS32_9GAMM</name>